<gene>
    <name evidence="1" type="ordered locus">HELO_1812</name>
    <name evidence="2" type="ORF">SR933_02595</name>
</gene>
<dbReference type="OrthoDB" id="1755431at2"/>
<evidence type="ECO:0000313" key="2">
    <source>
        <dbReference type="EMBL" id="WPU47797.1"/>
    </source>
</evidence>
<reference evidence="2 4" key="4">
    <citation type="submission" date="2023-11" db="EMBL/GenBank/DDBJ databases">
        <title>MicrobeMod: A computational toolkit for identifying prokaryotic methylation and restriction-modification with nanopore sequencing.</title>
        <authorList>
            <person name="Crits-Christoph A."/>
            <person name="Kang S.C."/>
            <person name="Lee H."/>
            <person name="Ostrov N."/>
        </authorList>
    </citation>
    <scope>NUCLEOTIDE SEQUENCE [LARGE SCALE GENOMIC DNA]</scope>
    <source>
        <strain evidence="2 4">ATCC 33173</strain>
    </source>
</reference>
<reference evidence="3" key="3">
    <citation type="journal article" date="2011" name="Environ. Microbiol.">
        <title>A blueprint of ectoine metabolism from the genome of the industrial producer Halomonas elongata DSM 2581(T).</title>
        <authorList>
            <person name="Schwibbert K."/>
            <person name="Marin-Sanguino A."/>
            <person name="Bagyan I."/>
            <person name="Heidrich G."/>
            <person name="Lentzen G."/>
            <person name="Seitz H."/>
            <person name="Rampp M."/>
            <person name="Schuster S.C."/>
            <person name="Klenk H.P."/>
            <person name="Pfeiffer F."/>
            <person name="Oesterhelt D."/>
            <person name="Kunte H.J."/>
        </authorList>
    </citation>
    <scope>NUCLEOTIDE SEQUENCE [LARGE SCALE GENOMIC DNA]</scope>
    <source>
        <strain evidence="3">ATCC 33173 / DSM 2581 / NBRC 15536 / NCIMB 2198 / 1H9</strain>
    </source>
</reference>
<dbReference type="HOGENOM" id="CLU_067299_1_0_6"/>
<dbReference type="EMBL" id="FN869568">
    <property type="protein sequence ID" value="CBV41696.1"/>
    <property type="molecule type" value="Genomic_DNA"/>
</dbReference>
<dbReference type="Proteomes" id="UP001322512">
    <property type="component" value="Chromosome"/>
</dbReference>
<evidence type="ECO:0000313" key="1">
    <source>
        <dbReference type="EMBL" id="CBV41696.1"/>
    </source>
</evidence>
<name>E1V8S1_HALED</name>
<dbReference type="SUPFAM" id="SSF81606">
    <property type="entry name" value="PP2C-like"/>
    <property type="match status" value="1"/>
</dbReference>
<protein>
    <recommendedName>
        <fullName evidence="5">PPM-type phosphatase domain-containing protein</fullName>
    </recommendedName>
</protein>
<proteinExistence type="predicted"/>
<dbReference type="RefSeq" id="WP_013331568.1">
    <property type="nucleotide sequence ID" value="NC_014532.2"/>
</dbReference>
<dbReference type="EMBL" id="CP139472">
    <property type="protein sequence ID" value="WPU47797.1"/>
    <property type="molecule type" value="Genomic_DNA"/>
</dbReference>
<reference evidence="1" key="2">
    <citation type="submission" date="2010-05" db="EMBL/GenBank/DDBJ databases">
        <title>Revision and reannotation of the Halomonas elongata DSM 2581(T) genome.</title>
        <authorList>
            <person name="Pfeiffer F."/>
            <person name="Bagyan I."/>
            <person name="Alfaro-Espinoza G."/>
            <person name="Zamora-Lagos M.A."/>
            <person name="Habermann B."/>
            <person name="Oesterhelt D."/>
            <person name="Kunte H.J."/>
        </authorList>
    </citation>
    <scope>NUCLEOTIDE SEQUENCE</scope>
    <source>
        <strain evidence="1">Type strain: DSM 2581</strain>
    </source>
</reference>
<dbReference type="KEGG" id="hel:HELO_1812"/>
<reference evidence="1" key="1">
    <citation type="journal article" date="2010" name="Environ. Microbiol.">
        <title>A blueprint of ectoine metabolism from the genome of the industrial producer Halomonas elongata DSM 2581(T).</title>
        <authorList>
            <person name="Schwibbert K."/>
            <person name="Marin-Sanguino A."/>
            <person name="Bagyan I."/>
            <person name="Heidrich G."/>
            <person name="Lentzen G."/>
            <person name="Seitz H."/>
            <person name="Rampp M."/>
            <person name="Schuster S.C."/>
            <person name="Klenk H.P."/>
            <person name="Pfeiffer F."/>
            <person name="Oesterhelt D."/>
            <person name="Kunte H.J."/>
        </authorList>
    </citation>
    <scope>NUCLEOTIDE SEQUENCE</scope>
    <source>
        <strain evidence="1">Type strain: DSM 2581</strain>
    </source>
</reference>
<evidence type="ECO:0008006" key="5">
    <source>
        <dbReference type="Google" id="ProtNLM"/>
    </source>
</evidence>
<sequence length="297" mass="32475">MTLLNLEDRVAGGVGFRIVDRLTDPEGDANADWLGVAEDCVLWMDGAAPVNAGRTRSDYPSDAAWLVRRFVDHFLANVGPAWRTRELVIDIQGRLAVEYEALGSADDVVRTDLPFACFGAARLVDDTLEITSAGDCVLLYETDEGKLARFGHSAVSSLEQQAVGALRETKARTGASHGEALQATIPHILDNQAQRNRRFGYDVVEPITDLAIDLERVLMPARPGRRMLAMSDGFYRAVDTYHLFTDEQLFEAAFDSGLSDILARLRDAEANDPEASAHPRLKLQDDATAVAFVVEAG</sequence>
<dbReference type="AlphaFoldDB" id="E1V8S1"/>
<evidence type="ECO:0000313" key="3">
    <source>
        <dbReference type="Proteomes" id="UP000008707"/>
    </source>
</evidence>
<dbReference type="InterPro" id="IPR036457">
    <property type="entry name" value="PPM-type-like_dom_sf"/>
</dbReference>
<keyword evidence="4" id="KW-1185">Reference proteome</keyword>
<dbReference type="eggNOG" id="COG0631">
    <property type="taxonomic scope" value="Bacteria"/>
</dbReference>
<organism evidence="1 3">
    <name type="scientific">Halomonas elongata (strain ATCC 33173 / DSM 2581 / NBRC 15536 / NCIMB 2198 / 1H9)</name>
    <dbReference type="NCBI Taxonomy" id="768066"/>
    <lineage>
        <taxon>Bacteria</taxon>
        <taxon>Pseudomonadati</taxon>
        <taxon>Pseudomonadota</taxon>
        <taxon>Gammaproteobacteria</taxon>
        <taxon>Oceanospirillales</taxon>
        <taxon>Halomonadaceae</taxon>
        <taxon>Halomonas</taxon>
    </lineage>
</organism>
<dbReference type="STRING" id="768066.HELO_1812"/>
<dbReference type="GeneID" id="91009055"/>
<accession>E1V8S1</accession>
<evidence type="ECO:0000313" key="4">
    <source>
        <dbReference type="Proteomes" id="UP001322512"/>
    </source>
</evidence>
<dbReference type="Proteomes" id="UP000008707">
    <property type="component" value="Chromosome"/>
</dbReference>